<name>A0ACC3TA09_LIPKO</name>
<dbReference type="Proteomes" id="UP001433508">
    <property type="component" value="Unassembled WGS sequence"/>
</dbReference>
<sequence>MPVSGDLHSLQSSVSAVGKQQNHENLPTSSGEKTSDNNLEGATSTVRKHTSNDQHHIPGPSSYHGGQAGEKRKLVIACIACRKKKVKCSGDRPACGNCLRLNVACQYPAIKNRGSRFGYHEMLNKRLQMMERHIKPPGVGNTSSPYHASNKLSKELLLSADGTFKNLGYGADRATAGDDVDSDLIRSLGNDSAVGDSDSPSSTRERMQGYSVLANVNMPDFEIITHLTELYFRYLNNQSYSFLHKPTFFPRLRAGQVNPLLVLTVCSVSARFSRHPQIMTQPRYAAGEPFLQEARKLLSQEFDEPTVETTQALLIMGFNDFCGLNGGRAAIYSGLSMRMAATLGLNKESDDPDLSWVDREIRRKTWWSVLVFDRLAHSGPKRSFLLMEEECQIQLPSSDHAFLNSIPVVTELLTG</sequence>
<accession>A0ACC3TA09</accession>
<gene>
    <name evidence="1" type="ORF">V1525DRAFT_353357</name>
</gene>
<protein>
    <submittedName>
        <fullName evidence="1">Fungal-specific transcription factor domain-containing protein</fullName>
    </submittedName>
</protein>
<proteinExistence type="predicted"/>
<evidence type="ECO:0000313" key="2">
    <source>
        <dbReference type="Proteomes" id="UP001433508"/>
    </source>
</evidence>
<evidence type="ECO:0000313" key="1">
    <source>
        <dbReference type="EMBL" id="KAK9240743.1"/>
    </source>
</evidence>
<keyword evidence="2" id="KW-1185">Reference proteome</keyword>
<comment type="caution">
    <text evidence="1">The sequence shown here is derived from an EMBL/GenBank/DDBJ whole genome shotgun (WGS) entry which is preliminary data.</text>
</comment>
<feature type="non-terminal residue" evidence="1">
    <location>
        <position position="415"/>
    </location>
</feature>
<reference evidence="2" key="1">
    <citation type="journal article" date="2024" name="Front. Bioeng. Biotechnol.">
        <title>Genome-scale model development and genomic sequencing of the oleaginous clade Lipomyces.</title>
        <authorList>
            <person name="Czajka J.J."/>
            <person name="Han Y."/>
            <person name="Kim J."/>
            <person name="Mondo S.J."/>
            <person name="Hofstad B.A."/>
            <person name="Robles A."/>
            <person name="Haridas S."/>
            <person name="Riley R."/>
            <person name="LaButti K."/>
            <person name="Pangilinan J."/>
            <person name="Andreopoulos W."/>
            <person name="Lipzen A."/>
            <person name="Yan J."/>
            <person name="Wang M."/>
            <person name="Ng V."/>
            <person name="Grigoriev I.V."/>
            <person name="Spatafora J.W."/>
            <person name="Magnuson J.K."/>
            <person name="Baker S.E."/>
            <person name="Pomraning K.R."/>
        </authorList>
    </citation>
    <scope>NUCLEOTIDE SEQUENCE [LARGE SCALE GENOMIC DNA]</scope>
    <source>
        <strain evidence="2">CBS 7786</strain>
    </source>
</reference>
<dbReference type="EMBL" id="MU971338">
    <property type="protein sequence ID" value="KAK9240743.1"/>
    <property type="molecule type" value="Genomic_DNA"/>
</dbReference>
<organism evidence="1 2">
    <name type="scientific">Lipomyces kononenkoae</name>
    <name type="common">Yeast</name>
    <dbReference type="NCBI Taxonomy" id="34357"/>
    <lineage>
        <taxon>Eukaryota</taxon>
        <taxon>Fungi</taxon>
        <taxon>Dikarya</taxon>
        <taxon>Ascomycota</taxon>
        <taxon>Saccharomycotina</taxon>
        <taxon>Lipomycetes</taxon>
        <taxon>Lipomycetales</taxon>
        <taxon>Lipomycetaceae</taxon>
        <taxon>Lipomyces</taxon>
    </lineage>
</organism>